<sequence>MSEKQAGLNGAYYGPSIPPKRDSYQSVGRGGGPLGCCCSCIFGLVFKLIFTAIVFMGLAFFVFWLIVKPNRVKFHVTDATLTQFNFSSDSNLHYNLALNLTIRNPNKKLGIYYDRIEARANYEGQRFSTITLTPFYQGHKTTNVLNPLFTGQQLLVGSNLQSEYQKQTSAGVYEIEMKLYLRIRFKFGRIKTGKFKPRVECDLKVPLSTNGNSATIFETKRCKIDYFKAI</sequence>
<feature type="transmembrane region" description="Helical" evidence="5">
    <location>
        <begin position="48"/>
        <end position="67"/>
    </location>
</feature>
<accession>A0A1Q1N6E8</accession>
<dbReference type="Pfam" id="PF03168">
    <property type="entry name" value="LEA_2"/>
    <property type="match status" value="1"/>
</dbReference>
<protein>
    <submittedName>
        <fullName evidence="7">LEA domain protein 1</fullName>
    </submittedName>
</protein>
<evidence type="ECO:0000313" key="7">
    <source>
        <dbReference type="EMBL" id="AQM49877.1"/>
    </source>
</evidence>
<evidence type="ECO:0000256" key="1">
    <source>
        <dbReference type="ARBA" id="ARBA00004167"/>
    </source>
</evidence>
<evidence type="ECO:0000256" key="4">
    <source>
        <dbReference type="ARBA" id="ARBA00023136"/>
    </source>
</evidence>
<evidence type="ECO:0000259" key="6">
    <source>
        <dbReference type="Pfam" id="PF03168"/>
    </source>
</evidence>
<dbReference type="AlphaFoldDB" id="A0A1Q1N6E8"/>
<comment type="subcellular location">
    <subcellularLocation>
        <location evidence="1">Membrane</location>
        <topology evidence="1">Single-pass membrane protein</topology>
    </subcellularLocation>
</comment>
<reference evidence="7" key="1">
    <citation type="journal article" date="2016" name="Front. Plant Sci.">
        <title>FcLDP1, a Gene Encoding a Late Embryogenesis Abundant (LEA) Domain Protein, Responds to Brassinosteroids and Abscisic Acid during the Development of Fruits in Fragaria chiloensis.</title>
        <authorList>
            <person name="Espinoza A."/>
            <person name="Contreras R."/>
            <person name="Zuniga G.E."/>
            <person name="Herrera R."/>
            <person name="Moya-Leon M.A."/>
            <person name="Norambuena L."/>
            <person name="Handford M."/>
        </authorList>
    </citation>
    <scope>NUCLEOTIDE SEQUENCE</scope>
    <source>
        <tissue evidence="7">Fruit</tissue>
    </source>
</reference>
<dbReference type="EMBL" id="KX246933">
    <property type="protein sequence ID" value="AQM49877.1"/>
    <property type="molecule type" value="mRNA"/>
</dbReference>
<name>A0A1Q1N6E8_9ROSA</name>
<dbReference type="InterPro" id="IPR044839">
    <property type="entry name" value="NDR1-like"/>
</dbReference>
<dbReference type="InterPro" id="IPR004864">
    <property type="entry name" value="LEA_2"/>
</dbReference>
<evidence type="ECO:0000256" key="2">
    <source>
        <dbReference type="ARBA" id="ARBA00022692"/>
    </source>
</evidence>
<dbReference type="PANTHER" id="PTHR31415:SF4">
    <property type="entry name" value="NDR1_HIN1-LIKE PROTEIN 3"/>
    <property type="match status" value="1"/>
</dbReference>
<evidence type="ECO:0000256" key="3">
    <source>
        <dbReference type="ARBA" id="ARBA00022989"/>
    </source>
</evidence>
<dbReference type="PANTHER" id="PTHR31415">
    <property type="entry name" value="OS05G0367900 PROTEIN"/>
    <property type="match status" value="1"/>
</dbReference>
<evidence type="ECO:0000256" key="5">
    <source>
        <dbReference type="SAM" id="Phobius"/>
    </source>
</evidence>
<proteinExistence type="evidence at transcript level"/>
<keyword evidence="2 5" id="KW-0812">Transmembrane</keyword>
<keyword evidence="3 5" id="KW-1133">Transmembrane helix</keyword>
<keyword evidence="4 5" id="KW-0472">Membrane</keyword>
<dbReference type="GO" id="GO:0005886">
    <property type="term" value="C:plasma membrane"/>
    <property type="evidence" value="ECO:0007669"/>
    <property type="project" value="TreeGrafter"/>
</dbReference>
<feature type="domain" description="Late embryogenesis abundant protein LEA-2 subgroup" evidence="6">
    <location>
        <begin position="100"/>
        <end position="200"/>
    </location>
</feature>
<gene>
    <name evidence="7" type="primary">LDP1</name>
</gene>
<dbReference type="GO" id="GO:0098542">
    <property type="term" value="P:defense response to other organism"/>
    <property type="evidence" value="ECO:0007669"/>
    <property type="project" value="InterPro"/>
</dbReference>
<dbReference type="GO" id="GO:0009506">
    <property type="term" value="C:plasmodesma"/>
    <property type="evidence" value="ECO:0007669"/>
    <property type="project" value="TreeGrafter"/>
</dbReference>
<organism evidence="7">
    <name type="scientific">Fragaria chiloensis</name>
    <dbReference type="NCBI Taxonomy" id="101007"/>
    <lineage>
        <taxon>Eukaryota</taxon>
        <taxon>Viridiplantae</taxon>
        <taxon>Streptophyta</taxon>
        <taxon>Embryophyta</taxon>
        <taxon>Tracheophyta</taxon>
        <taxon>Spermatophyta</taxon>
        <taxon>Magnoliopsida</taxon>
        <taxon>eudicotyledons</taxon>
        <taxon>Gunneridae</taxon>
        <taxon>Pentapetalae</taxon>
        <taxon>rosids</taxon>
        <taxon>fabids</taxon>
        <taxon>Rosales</taxon>
        <taxon>Rosaceae</taxon>
        <taxon>Rosoideae</taxon>
        <taxon>Potentilleae</taxon>
        <taxon>Fragariinae</taxon>
        <taxon>Fragaria</taxon>
    </lineage>
</organism>